<dbReference type="AlphaFoldDB" id="A0A182IL72"/>
<proteinExistence type="predicted"/>
<organism evidence="1">
    <name type="scientific">Anopheles atroparvus</name>
    <name type="common">European mosquito</name>
    <dbReference type="NCBI Taxonomy" id="41427"/>
    <lineage>
        <taxon>Eukaryota</taxon>
        <taxon>Metazoa</taxon>
        <taxon>Ecdysozoa</taxon>
        <taxon>Arthropoda</taxon>
        <taxon>Hexapoda</taxon>
        <taxon>Insecta</taxon>
        <taxon>Pterygota</taxon>
        <taxon>Neoptera</taxon>
        <taxon>Endopterygota</taxon>
        <taxon>Diptera</taxon>
        <taxon>Nematocera</taxon>
        <taxon>Culicoidea</taxon>
        <taxon>Culicidae</taxon>
        <taxon>Anophelinae</taxon>
        <taxon>Anopheles</taxon>
    </lineage>
</organism>
<evidence type="ECO:0000313" key="1">
    <source>
        <dbReference type="EnsemblMetazoa" id="AATE001234-PA.1"/>
    </source>
</evidence>
<dbReference type="EnsemblMetazoa" id="AATE001234-RA">
    <property type="protein sequence ID" value="AATE001234-PA.1"/>
    <property type="gene ID" value="AATE001234"/>
</dbReference>
<accession>A0A182IL72</accession>
<reference evidence="1" key="1">
    <citation type="submission" date="2022-08" db="UniProtKB">
        <authorList>
            <consortium name="EnsemblMetazoa"/>
        </authorList>
    </citation>
    <scope>IDENTIFICATION</scope>
    <source>
        <strain evidence="1">EBRO</strain>
    </source>
</reference>
<dbReference type="VEuPathDB" id="VectorBase:AATE001234"/>
<name>A0A182IL72_ANOAO</name>
<protein>
    <submittedName>
        <fullName evidence="1">Uncharacterized protein</fullName>
    </submittedName>
</protein>
<sequence>LLANLVRDQPPSFKMAKLGLLFIVIFCIIQFTFAARLRRDAVEEGLDTLKQKVSETFTKENVDAFLNKLGELGDLLKTKAGEIGDSIQQKTSEALKN</sequence>